<gene>
    <name evidence="3" type="ORF">BIZ92_26310</name>
</gene>
<reference evidence="3 4" key="1">
    <citation type="submission" date="2016-09" db="EMBL/GenBank/DDBJ databases">
        <title>Phylogenomics of Achromobacter.</title>
        <authorList>
            <person name="Jeukens J."/>
            <person name="Freschi L."/>
            <person name="Vincent A.T."/>
            <person name="Emond-Rheault J.-G."/>
            <person name="Kukavica-Ibrulj I."/>
            <person name="Charette S.J."/>
            <person name="Levesque R.C."/>
        </authorList>
    </citation>
    <scope>NUCLEOTIDE SEQUENCE [LARGE SCALE GENOMIC DNA]</scope>
    <source>
        <strain evidence="3 4">AUS488</strain>
    </source>
</reference>
<keyword evidence="2" id="KW-0472">Membrane</keyword>
<sequence length="92" mass="9321">MEQSAMSNPKKASPSMLIGNAVVSLTPPRAGSGAARVAAANADEAPAAPPPLAVDAPPRRARLSLSLRLAVMLWALGAALLAMLTLLSRLPA</sequence>
<keyword evidence="2" id="KW-1133">Transmembrane helix</keyword>
<accession>A0A1R1JSX3</accession>
<evidence type="ECO:0000256" key="1">
    <source>
        <dbReference type="SAM" id="MobiDB-lite"/>
    </source>
</evidence>
<dbReference type="EMBL" id="MJMN01000015">
    <property type="protein sequence ID" value="OMG86376.1"/>
    <property type="molecule type" value="Genomic_DNA"/>
</dbReference>
<evidence type="ECO:0000256" key="2">
    <source>
        <dbReference type="SAM" id="Phobius"/>
    </source>
</evidence>
<comment type="caution">
    <text evidence="3">The sequence shown here is derived from an EMBL/GenBank/DDBJ whole genome shotgun (WGS) entry which is preliminary data.</text>
</comment>
<dbReference type="AlphaFoldDB" id="A0A1R1JSX3"/>
<evidence type="ECO:0000313" key="3">
    <source>
        <dbReference type="EMBL" id="OMG86376.1"/>
    </source>
</evidence>
<name>A0A1R1JSX3_ALCXX</name>
<evidence type="ECO:0000313" key="4">
    <source>
        <dbReference type="Proteomes" id="UP000187251"/>
    </source>
</evidence>
<organism evidence="3 4">
    <name type="scientific">Alcaligenes xylosoxydans xylosoxydans</name>
    <name type="common">Achromobacter xylosoxidans</name>
    <dbReference type="NCBI Taxonomy" id="85698"/>
    <lineage>
        <taxon>Bacteria</taxon>
        <taxon>Pseudomonadati</taxon>
        <taxon>Pseudomonadota</taxon>
        <taxon>Betaproteobacteria</taxon>
        <taxon>Burkholderiales</taxon>
        <taxon>Alcaligenaceae</taxon>
        <taxon>Achromobacter</taxon>
    </lineage>
</organism>
<proteinExistence type="predicted"/>
<feature type="compositionally biased region" description="Low complexity" evidence="1">
    <location>
        <begin position="35"/>
        <end position="46"/>
    </location>
</feature>
<dbReference type="Proteomes" id="UP000187251">
    <property type="component" value="Unassembled WGS sequence"/>
</dbReference>
<keyword evidence="2" id="KW-0812">Transmembrane</keyword>
<protein>
    <submittedName>
        <fullName evidence="3">Uncharacterized protein</fullName>
    </submittedName>
</protein>
<feature type="region of interest" description="Disordered" evidence="1">
    <location>
        <begin position="35"/>
        <end position="55"/>
    </location>
</feature>
<feature type="transmembrane region" description="Helical" evidence="2">
    <location>
        <begin position="69"/>
        <end position="87"/>
    </location>
</feature>